<evidence type="ECO:0000256" key="1">
    <source>
        <dbReference type="SAM" id="MobiDB-lite"/>
    </source>
</evidence>
<proteinExistence type="predicted"/>
<comment type="caution">
    <text evidence="4">The sequence shown here is derived from an EMBL/GenBank/DDBJ whole genome shotgun (WGS) entry which is preliminary data.</text>
</comment>
<dbReference type="Proteomes" id="UP000637383">
    <property type="component" value="Unassembled WGS sequence"/>
</dbReference>
<name>A0ABR8KJC8_9NOSO</name>
<reference evidence="4 5" key="1">
    <citation type="journal article" date="2020" name="ISME J.">
        <title>Comparative genomics reveals insights into cyanobacterial evolution and habitat adaptation.</title>
        <authorList>
            <person name="Chen M.Y."/>
            <person name="Teng W.K."/>
            <person name="Zhao L."/>
            <person name="Hu C.X."/>
            <person name="Zhou Y.K."/>
            <person name="Han B.P."/>
            <person name="Song L.R."/>
            <person name="Shu W.S."/>
        </authorList>
    </citation>
    <scope>NUCLEOTIDE SEQUENCE [LARGE SCALE GENOMIC DNA]</scope>
    <source>
        <strain evidence="4 5">FACHB-159</strain>
    </source>
</reference>
<protein>
    <recommendedName>
        <fullName evidence="3">ADYC domain-containing protein</fullName>
    </recommendedName>
</protein>
<feature type="region of interest" description="Disordered" evidence="1">
    <location>
        <begin position="288"/>
        <end position="307"/>
    </location>
</feature>
<feature type="domain" description="ADYC" evidence="3">
    <location>
        <begin position="60"/>
        <end position="238"/>
    </location>
</feature>
<keyword evidence="2" id="KW-1133">Transmembrane helix</keyword>
<keyword evidence="2" id="KW-0812">Transmembrane</keyword>
<dbReference type="InterPro" id="IPR045426">
    <property type="entry name" value="ADYC"/>
</dbReference>
<dbReference type="EMBL" id="JACJTU010000049">
    <property type="protein sequence ID" value="MBD2738405.1"/>
    <property type="molecule type" value="Genomic_DNA"/>
</dbReference>
<feature type="transmembrane region" description="Helical" evidence="2">
    <location>
        <begin position="33"/>
        <end position="53"/>
    </location>
</feature>
<organism evidence="4 5">
    <name type="scientific">Nostoc paludosum FACHB-159</name>
    <dbReference type="NCBI Taxonomy" id="2692908"/>
    <lineage>
        <taxon>Bacteria</taxon>
        <taxon>Bacillati</taxon>
        <taxon>Cyanobacteriota</taxon>
        <taxon>Cyanophyceae</taxon>
        <taxon>Nostocales</taxon>
        <taxon>Nostocaceae</taxon>
        <taxon>Nostoc</taxon>
    </lineage>
</organism>
<evidence type="ECO:0000313" key="5">
    <source>
        <dbReference type="Proteomes" id="UP000637383"/>
    </source>
</evidence>
<keyword evidence="2" id="KW-0472">Membrane</keyword>
<accession>A0ABR8KJC8</accession>
<dbReference type="Pfam" id="PF20032">
    <property type="entry name" value="ADYC"/>
    <property type="match status" value="1"/>
</dbReference>
<evidence type="ECO:0000259" key="3">
    <source>
        <dbReference type="Pfam" id="PF20032"/>
    </source>
</evidence>
<evidence type="ECO:0000256" key="2">
    <source>
        <dbReference type="SAM" id="Phobius"/>
    </source>
</evidence>
<dbReference type="RefSeq" id="WP_190958945.1">
    <property type="nucleotide sequence ID" value="NZ_JACJTU010000049.1"/>
</dbReference>
<gene>
    <name evidence="4" type="ORF">H6H03_31760</name>
</gene>
<keyword evidence="5" id="KW-1185">Reference proteome</keyword>
<sequence>MYHHQTTKKLWTSQENAHNFLYLSFFIHKIKKILLSVFVLILTILLVSCASGGQTVILRGKDLKNAQLTGVDEQGRTLNFQIRDVELDPKDPEKETYLYTVFYLDKSDSKWKNACKPDRENVAKAIPLSGSWDKTGTHIESNNLVTFGCTSGSLAKCVRFGYKPWKSVQGKSLRDFHQACTRMVRADYCGNGQAHTQEGVSIDVYDVLGIQKKTPKSGMVFEAAWQPDGATYINHPRLLNNLSEIREECPKKLTGRINENGNFSTAQKVQQKWPSALLFNDSFLRKPSEAEPGARSLSRAAPCDDVH</sequence>
<evidence type="ECO:0000313" key="4">
    <source>
        <dbReference type="EMBL" id="MBD2738405.1"/>
    </source>
</evidence>